<keyword evidence="1" id="KW-0812">Transmembrane</keyword>
<keyword evidence="1" id="KW-0472">Membrane</keyword>
<evidence type="ECO:0000256" key="1">
    <source>
        <dbReference type="SAM" id="Phobius"/>
    </source>
</evidence>
<organism evidence="2 3">
    <name type="scientific">Heminiphilus faecis</name>
    <dbReference type="NCBI Taxonomy" id="2601703"/>
    <lineage>
        <taxon>Bacteria</taxon>
        <taxon>Pseudomonadati</taxon>
        <taxon>Bacteroidota</taxon>
        <taxon>Bacteroidia</taxon>
        <taxon>Bacteroidales</taxon>
        <taxon>Muribaculaceae</taxon>
        <taxon>Heminiphilus</taxon>
    </lineage>
</organism>
<evidence type="ECO:0000313" key="2">
    <source>
        <dbReference type="EMBL" id="MEY8245248.1"/>
    </source>
</evidence>
<protein>
    <submittedName>
        <fullName evidence="2">Uncharacterized protein</fullName>
    </submittedName>
</protein>
<name>A0ABV4CV41_9BACT</name>
<proteinExistence type="predicted"/>
<accession>A0ABV4CV41</accession>
<feature type="transmembrane region" description="Helical" evidence="1">
    <location>
        <begin position="54"/>
        <end position="74"/>
    </location>
</feature>
<dbReference type="EMBL" id="JBCLPP010000014">
    <property type="protein sequence ID" value="MEY8245248.1"/>
    <property type="molecule type" value="Genomic_DNA"/>
</dbReference>
<keyword evidence="3" id="KW-1185">Reference proteome</keyword>
<feature type="transmembrane region" description="Helical" evidence="1">
    <location>
        <begin position="30"/>
        <end position="47"/>
    </location>
</feature>
<dbReference type="RefSeq" id="WP_121699577.1">
    <property type="nucleotide sequence ID" value="NZ_JBCLPP010000014.1"/>
</dbReference>
<sequence length="77" mass="8462">MKNWKSIIFSVSIVVVYIVNSALLPTWSHTLVGVFTGLILGAGYWLTGNKLKMWIRILISVAVAIAAAAIVRIFCIE</sequence>
<comment type="caution">
    <text evidence="2">The sequence shown here is derived from an EMBL/GenBank/DDBJ whole genome shotgun (WGS) entry which is preliminary data.</text>
</comment>
<evidence type="ECO:0000313" key="3">
    <source>
        <dbReference type="Proteomes" id="UP001565200"/>
    </source>
</evidence>
<keyword evidence="1" id="KW-1133">Transmembrane helix</keyword>
<dbReference type="Proteomes" id="UP001565200">
    <property type="component" value="Unassembled WGS sequence"/>
</dbReference>
<feature type="transmembrane region" description="Helical" evidence="1">
    <location>
        <begin position="7"/>
        <end position="24"/>
    </location>
</feature>
<reference evidence="2 3" key="1">
    <citation type="submission" date="2024-03" db="EMBL/GenBank/DDBJ databases">
        <title>Mouse gut bacterial collection (mGBC) of GemPharmatech.</title>
        <authorList>
            <person name="He Y."/>
            <person name="Dong L."/>
            <person name="Wu D."/>
            <person name="Gao X."/>
            <person name="Lin Z."/>
        </authorList>
    </citation>
    <scope>NUCLEOTIDE SEQUENCE [LARGE SCALE GENOMIC DNA]</scope>
    <source>
        <strain evidence="2 3">54-13</strain>
    </source>
</reference>
<gene>
    <name evidence="2" type="ORF">AAK873_06405</name>
</gene>